<dbReference type="EMBL" id="SSOP01000150">
    <property type="protein sequence ID" value="KAB5590709.1"/>
    <property type="molecule type" value="Genomic_DNA"/>
</dbReference>
<dbReference type="Gene3D" id="3.40.50.1820">
    <property type="entry name" value="alpha/beta hydrolase"/>
    <property type="match status" value="1"/>
</dbReference>
<dbReference type="InterPro" id="IPR029058">
    <property type="entry name" value="AB_hydrolase_fold"/>
</dbReference>
<dbReference type="PANTHER" id="PTHR12277:SF81">
    <property type="entry name" value="PROTEIN ABHD13"/>
    <property type="match status" value="1"/>
</dbReference>
<reference evidence="2 3" key="1">
    <citation type="journal article" date="2019" name="Fungal Biol. Biotechnol.">
        <title>Draft genome sequence of fastidious pathogen Ceratobasidium theobromae, which causes vascular-streak dieback in Theobroma cacao.</title>
        <authorList>
            <person name="Ali S.S."/>
            <person name="Asman A."/>
            <person name="Shao J."/>
            <person name="Firmansyah A.P."/>
            <person name="Susilo A.W."/>
            <person name="Rosmana A."/>
            <person name="McMahon P."/>
            <person name="Junaid M."/>
            <person name="Guest D."/>
            <person name="Kheng T.Y."/>
            <person name="Meinhardt L.W."/>
            <person name="Bailey B.A."/>
        </authorList>
    </citation>
    <scope>NUCLEOTIDE SEQUENCE [LARGE SCALE GENOMIC DNA]</scope>
    <source>
        <strain evidence="2 3">CT2</strain>
    </source>
</reference>
<evidence type="ECO:0000313" key="3">
    <source>
        <dbReference type="Proteomes" id="UP000383932"/>
    </source>
</evidence>
<keyword evidence="3" id="KW-1185">Reference proteome</keyword>
<organism evidence="2 3">
    <name type="scientific">Ceratobasidium theobromae</name>
    <dbReference type="NCBI Taxonomy" id="1582974"/>
    <lineage>
        <taxon>Eukaryota</taxon>
        <taxon>Fungi</taxon>
        <taxon>Dikarya</taxon>
        <taxon>Basidiomycota</taxon>
        <taxon>Agaricomycotina</taxon>
        <taxon>Agaricomycetes</taxon>
        <taxon>Cantharellales</taxon>
        <taxon>Ceratobasidiaceae</taxon>
        <taxon>Ceratobasidium</taxon>
    </lineage>
</organism>
<evidence type="ECO:0000313" key="2">
    <source>
        <dbReference type="EMBL" id="KAB5590709.1"/>
    </source>
</evidence>
<dbReference type="GO" id="GO:0008474">
    <property type="term" value="F:palmitoyl-(protein) hydrolase activity"/>
    <property type="evidence" value="ECO:0007669"/>
    <property type="project" value="TreeGrafter"/>
</dbReference>
<protein>
    <recommendedName>
        <fullName evidence="1">AB hydrolase-1 domain-containing protein</fullName>
    </recommendedName>
</protein>
<sequence length="323" mass="35051">MFDSIKFFAKTSVSVAVGATTLGAGLLYYGQNSLIYPANVPEGSRTHVANPADYGIPYVDLALTTPDNVKIRAYLLVQRRDLLSADPSLGTGEVSTKGDDAEFARSRPTVLFLHANAGNVGHRIPLAKMFYSRMRCNVLMLSYRGYGLSEGQPSEKGLKLDAQTAFDYILGHPILRGTRIVLYGQSIGGAVAFYLAKQNSNLISALIVENTFMTLPSLIPTVLPVAAPLAFLCHQVWDSAGAARSLPNSVPVLLLSGSQDELVPPSQMRGLFDILRNAEGESGEDNGADKIVLQDVNKRHLVFKKFAYGRHSKHLFATEGSHR</sequence>
<name>A0A5N5QGG1_9AGAM</name>
<dbReference type="GO" id="GO:0016020">
    <property type="term" value="C:membrane"/>
    <property type="evidence" value="ECO:0007669"/>
    <property type="project" value="TreeGrafter"/>
</dbReference>
<dbReference type="OrthoDB" id="10249433at2759"/>
<dbReference type="Pfam" id="PF00561">
    <property type="entry name" value="Abhydrolase_1"/>
    <property type="match status" value="1"/>
</dbReference>
<proteinExistence type="predicted"/>
<gene>
    <name evidence="2" type="ORF">CTheo_5857</name>
</gene>
<dbReference type="PANTHER" id="PTHR12277">
    <property type="entry name" value="ALPHA/BETA HYDROLASE DOMAIN-CONTAINING PROTEIN"/>
    <property type="match status" value="1"/>
</dbReference>
<dbReference type="Proteomes" id="UP000383932">
    <property type="component" value="Unassembled WGS sequence"/>
</dbReference>
<evidence type="ECO:0000259" key="1">
    <source>
        <dbReference type="Pfam" id="PF00561"/>
    </source>
</evidence>
<comment type="caution">
    <text evidence="2">The sequence shown here is derived from an EMBL/GenBank/DDBJ whole genome shotgun (WGS) entry which is preliminary data.</text>
</comment>
<feature type="domain" description="AB hydrolase-1" evidence="1">
    <location>
        <begin position="108"/>
        <end position="219"/>
    </location>
</feature>
<dbReference type="SUPFAM" id="SSF53474">
    <property type="entry name" value="alpha/beta-Hydrolases"/>
    <property type="match status" value="1"/>
</dbReference>
<dbReference type="InterPro" id="IPR000073">
    <property type="entry name" value="AB_hydrolase_1"/>
</dbReference>
<accession>A0A5N5QGG1</accession>
<dbReference type="AlphaFoldDB" id="A0A5N5QGG1"/>